<dbReference type="GO" id="GO:0004672">
    <property type="term" value="F:protein kinase activity"/>
    <property type="evidence" value="ECO:0007669"/>
    <property type="project" value="InterPro"/>
</dbReference>
<sequence length="1195" mass="137358">MLAPESNDLEETNQKELTYLSENTFLKMPISEPHQCESDNSSFTSASTDSSCFVSVSGNNISNESQFSNVSSTESHLHYGSDNANVTDPSIASSGFVIVSGNNMNGKRQSLHRHGSDNSNVTNASTVSSGEVTTGHKLVSQSRFVLADTILPPDSDAVAGVHVWEQACIPCGKDKIIPTDFETIQAKLQQHDGDANLETQIIGQLLYQMSHEWGIKNVASLLCCDSAKIRCLVVDTIEDICYRHNPSKINPEHFLEAAEVIFASIIRHIGDETSVSQLSYILQLSLSTVYLQTIARQNFSPDILGEKLLKYHSQLSKLNRMQHISVRYFIDFLQYFLTCLVANVKNLYTGHWLQVENWDEILRPSHSKAEDIRRMSAKCNLCDRISVLVLLLNVINRLDDTELPLKLLMKLVKQALDTTAWIIKNRKSRSKQHAIALLISRGCRYILENKPLIEAGDKDDLREKIREILLTALDTKDHTKHMVSEELKCLAFFKTSDIRTLIAEKIVKEGQFTDVCFNFICHKLKRTKVSLHCNSNKHNRHLATCTGKLGSMRVKTVCFIGSGDGINSRSSRTIEPNTKYGKKEDIDYVDNTLSTLVSLQRKDVHSNIVQLIAYHWQAYPKFFVVEEPNGVNLQEYLLLKRYHRYWLNDLKLIFIVKQALCAVQHLHDRYILHRDFTSHRFKICPETLTLKLVDFRIAKKTKKQDVITCLNEETKLAVRWTATESQVSDKFSFLSDVWMFGHFMLETWTHGCWPYSEHHDKTTDSIMEMVVRGGMKPKQPRCVPNNVFDLMLQTWETEDKRISTKQLMRCLDNLFEQYSEKTGVRYLGTKAIDEHYPPILKQQLERNHEPEYGVQRTVLSIKITKQRHYYNDELYRGSTYIMIQNTDLMSDNDAYIQEDTQGTCKVSETLLMTQTDLRLQELENLSGAIKLELNYDNDMHRELVFQYPKGSKMRDIAMKTTDIISLLRVLGNTAKLISKFHNAGWILRSICTFDLWVAEEDKRVYPLRLSRCCAFPTSEDWVIDNIFKDRQNWLPIETLRDKEYTKEGDVYQFAMTVVEVFNILDLSGPEKHSLSSIPFAYINGKEELEITLLRGDLPKFPTRCPGTLLEILKRCMSREKIRRPKIEDILTCIENCYLKISLEQENEEAVYDVIPEESSLDEASCLEIKFENDELYGCSPDGLYYFGPEEDELIV</sequence>
<organism evidence="5 6">
    <name type="scientific">Potamilus streckersoni</name>
    <dbReference type="NCBI Taxonomy" id="2493646"/>
    <lineage>
        <taxon>Eukaryota</taxon>
        <taxon>Metazoa</taxon>
        <taxon>Spiralia</taxon>
        <taxon>Lophotrochozoa</taxon>
        <taxon>Mollusca</taxon>
        <taxon>Bivalvia</taxon>
        <taxon>Autobranchia</taxon>
        <taxon>Heteroconchia</taxon>
        <taxon>Palaeoheterodonta</taxon>
        <taxon>Unionida</taxon>
        <taxon>Unionoidea</taxon>
        <taxon>Unionidae</taxon>
        <taxon>Ambleminae</taxon>
        <taxon>Lampsilini</taxon>
        <taxon>Potamilus</taxon>
    </lineage>
</organism>
<reference evidence="5" key="2">
    <citation type="journal article" date="2021" name="Genome Biol. Evol.">
        <title>Developing a high-quality reference genome for a parasitic bivalve with doubly uniparental inheritance (Bivalvia: Unionida).</title>
        <authorList>
            <person name="Smith C.H."/>
        </authorList>
    </citation>
    <scope>NUCLEOTIDE SEQUENCE</scope>
    <source>
        <strain evidence="5">CHS0354</strain>
        <tissue evidence="5">Mantle</tissue>
    </source>
</reference>
<evidence type="ECO:0000256" key="3">
    <source>
        <dbReference type="SAM" id="MobiDB-lite"/>
    </source>
</evidence>
<dbReference type="InterPro" id="IPR011009">
    <property type="entry name" value="Kinase-like_dom_sf"/>
</dbReference>
<feature type="region of interest" description="Disordered" evidence="3">
    <location>
        <begin position="108"/>
        <end position="133"/>
    </location>
</feature>
<gene>
    <name evidence="5" type="ORF">CHS0354_011022</name>
</gene>
<evidence type="ECO:0000256" key="2">
    <source>
        <dbReference type="ARBA" id="ARBA00022840"/>
    </source>
</evidence>
<proteinExistence type="predicted"/>
<evidence type="ECO:0000256" key="1">
    <source>
        <dbReference type="ARBA" id="ARBA00022741"/>
    </source>
</evidence>
<dbReference type="PANTHER" id="PTHR24418">
    <property type="entry name" value="TYROSINE-PROTEIN KINASE"/>
    <property type="match status" value="1"/>
</dbReference>
<dbReference type="EMBL" id="JAEAOA010000686">
    <property type="protein sequence ID" value="KAK3612303.1"/>
    <property type="molecule type" value="Genomic_DNA"/>
</dbReference>
<comment type="caution">
    <text evidence="5">The sequence shown here is derived from an EMBL/GenBank/DDBJ whole genome shotgun (WGS) entry which is preliminary data.</text>
</comment>
<keyword evidence="6" id="KW-1185">Reference proteome</keyword>
<accession>A0AAE0TM31</accession>
<evidence type="ECO:0000259" key="4">
    <source>
        <dbReference type="PROSITE" id="PS50011"/>
    </source>
</evidence>
<evidence type="ECO:0000313" key="5">
    <source>
        <dbReference type="EMBL" id="KAK3612303.1"/>
    </source>
</evidence>
<dbReference type="InterPro" id="IPR000719">
    <property type="entry name" value="Prot_kinase_dom"/>
</dbReference>
<dbReference type="SUPFAM" id="SSF56112">
    <property type="entry name" value="Protein kinase-like (PK-like)"/>
    <property type="match status" value="2"/>
</dbReference>
<dbReference type="InterPro" id="IPR050198">
    <property type="entry name" value="Non-receptor_tyrosine_kinases"/>
</dbReference>
<keyword evidence="2" id="KW-0067">ATP-binding</keyword>
<feature type="compositionally biased region" description="Low complexity" evidence="3">
    <location>
        <begin position="117"/>
        <end position="129"/>
    </location>
</feature>
<keyword evidence="1" id="KW-0547">Nucleotide-binding</keyword>
<dbReference type="AlphaFoldDB" id="A0AAE0TM31"/>
<dbReference type="Pfam" id="PF07714">
    <property type="entry name" value="PK_Tyr_Ser-Thr"/>
    <property type="match status" value="2"/>
</dbReference>
<dbReference type="InterPro" id="IPR001245">
    <property type="entry name" value="Ser-Thr/Tyr_kinase_cat_dom"/>
</dbReference>
<reference evidence="5" key="3">
    <citation type="submission" date="2023-05" db="EMBL/GenBank/DDBJ databases">
        <authorList>
            <person name="Smith C.H."/>
        </authorList>
    </citation>
    <scope>NUCLEOTIDE SEQUENCE</scope>
    <source>
        <strain evidence="5">CHS0354</strain>
        <tissue evidence="5">Mantle</tissue>
    </source>
</reference>
<reference evidence="5" key="1">
    <citation type="journal article" date="2021" name="Genome Biol. Evol.">
        <title>A High-Quality Reference Genome for a Parasitic Bivalve with Doubly Uniparental Inheritance (Bivalvia: Unionida).</title>
        <authorList>
            <person name="Smith C.H."/>
        </authorList>
    </citation>
    <scope>NUCLEOTIDE SEQUENCE</scope>
    <source>
        <strain evidence="5">CHS0354</strain>
    </source>
</reference>
<dbReference type="Gene3D" id="1.10.510.10">
    <property type="entry name" value="Transferase(Phosphotransferase) domain 1"/>
    <property type="match status" value="2"/>
</dbReference>
<name>A0AAE0TM31_9BIVA</name>
<dbReference type="GO" id="GO:0005524">
    <property type="term" value="F:ATP binding"/>
    <property type="evidence" value="ECO:0007669"/>
    <property type="project" value="UniProtKB-KW"/>
</dbReference>
<evidence type="ECO:0000313" key="6">
    <source>
        <dbReference type="Proteomes" id="UP001195483"/>
    </source>
</evidence>
<protein>
    <recommendedName>
        <fullName evidence="4">Protein kinase domain-containing protein</fullName>
    </recommendedName>
</protein>
<dbReference type="PROSITE" id="PS50011">
    <property type="entry name" value="PROTEIN_KINASE_DOM"/>
    <property type="match status" value="1"/>
</dbReference>
<dbReference type="Proteomes" id="UP001195483">
    <property type="component" value="Unassembled WGS sequence"/>
</dbReference>
<feature type="domain" description="Protein kinase" evidence="4">
    <location>
        <begin position="554"/>
        <end position="815"/>
    </location>
</feature>